<dbReference type="RefSeq" id="XP_030761948.1">
    <property type="nucleotide sequence ID" value="XM_030906088.1"/>
</dbReference>
<dbReference type="OrthoDB" id="10628086at2759"/>
<protein>
    <submittedName>
        <fullName evidence="2 3">Uncharacterized protein LOC115886796</fullName>
    </submittedName>
</protein>
<keyword evidence="1" id="KW-1185">Reference proteome</keyword>
<dbReference type="KEGG" id="soy:115886796"/>
<dbReference type="RefSeq" id="XP_030761946.1">
    <property type="nucleotide sequence ID" value="XM_030906086.1"/>
</dbReference>
<reference evidence="2 3" key="1">
    <citation type="submission" date="2025-04" db="UniProtKB">
        <authorList>
            <consortium name="RefSeq"/>
        </authorList>
    </citation>
    <scope>IDENTIFICATION</scope>
    <source>
        <tissue evidence="2 3">Gonads</tissue>
    </source>
</reference>
<evidence type="ECO:0000313" key="2">
    <source>
        <dbReference type="RefSeq" id="XP_030761946.1"/>
    </source>
</evidence>
<accession>A0A6J2YEV1</accession>
<organism evidence="1 3">
    <name type="scientific">Sitophilus oryzae</name>
    <name type="common">Rice weevil</name>
    <name type="synonym">Curculio oryzae</name>
    <dbReference type="NCBI Taxonomy" id="7048"/>
    <lineage>
        <taxon>Eukaryota</taxon>
        <taxon>Metazoa</taxon>
        <taxon>Ecdysozoa</taxon>
        <taxon>Arthropoda</taxon>
        <taxon>Hexapoda</taxon>
        <taxon>Insecta</taxon>
        <taxon>Pterygota</taxon>
        <taxon>Neoptera</taxon>
        <taxon>Endopterygota</taxon>
        <taxon>Coleoptera</taxon>
        <taxon>Polyphaga</taxon>
        <taxon>Cucujiformia</taxon>
        <taxon>Curculionidae</taxon>
        <taxon>Dryophthorinae</taxon>
        <taxon>Sitophilus</taxon>
    </lineage>
</organism>
<evidence type="ECO:0000313" key="3">
    <source>
        <dbReference type="RefSeq" id="XP_030761947.1"/>
    </source>
</evidence>
<name>A0A6J2YEV1_SITOR</name>
<dbReference type="RefSeq" id="XP_030761947.1">
    <property type="nucleotide sequence ID" value="XM_030906087.1"/>
</dbReference>
<dbReference type="Proteomes" id="UP000504635">
    <property type="component" value="Unplaced"/>
</dbReference>
<evidence type="ECO:0000313" key="4">
    <source>
        <dbReference type="RefSeq" id="XP_030761948.1"/>
    </source>
</evidence>
<dbReference type="RefSeq" id="XP_030761949.1">
    <property type="nucleotide sequence ID" value="XM_030906089.1"/>
</dbReference>
<dbReference type="AlphaFoldDB" id="A0A6J2YEV1"/>
<dbReference type="GeneID" id="115886796"/>
<evidence type="ECO:0000313" key="5">
    <source>
        <dbReference type="RefSeq" id="XP_030761949.1"/>
    </source>
</evidence>
<gene>
    <name evidence="2 3 4 5" type="primary">LOC115886796</name>
</gene>
<sequence>MWAKVYKKRRRIPPHLWTKESFKHGIWPAPDFCLIYKYNVDQVIISTNTSISLIKDFDSKELYEWMLHSPTANVVIIVVHEKWPEKLTEKINEAFSKSYVLVWDWSMYTYSSFLFTEKLVGERLSQWILNLGIPGDKITIIDHYLISPKYWPVEIIEVGEEWPAVDFAIAEPYDANNVSIKFYKPTHEVIAFDVSSPRSIRSVVQGVAHFFIIVTEEPAEKWAHDLKDKLLKASTSNYVIIVDWSMYVFNSYMFTAAYSKRVADTVAA</sequence>
<proteinExistence type="predicted"/>
<evidence type="ECO:0000313" key="1">
    <source>
        <dbReference type="Proteomes" id="UP000504635"/>
    </source>
</evidence>